<feature type="domain" description="CNNM transmembrane" evidence="9">
    <location>
        <begin position="5"/>
        <end position="187"/>
    </location>
</feature>
<dbReference type="OMA" id="KLMFMHA"/>
<feature type="compositionally biased region" description="Polar residues" evidence="7">
    <location>
        <begin position="533"/>
        <end position="555"/>
    </location>
</feature>
<dbReference type="KEGG" id="dfa:DFA_12329"/>
<dbReference type="EMBL" id="GL883029">
    <property type="protein sequence ID" value="EGG14553.1"/>
    <property type="molecule type" value="Genomic_DNA"/>
</dbReference>
<evidence type="ECO:0000313" key="10">
    <source>
        <dbReference type="EMBL" id="EGG14553.1"/>
    </source>
</evidence>
<feature type="transmembrane region" description="Helical" evidence="8">
    <location>
        <begin position="67"/>
        <end position="89"/>
    </location>
</feature>
<gene>
    <name evidence="10" type="ORF">DFA_12329</name>
</gene>
<dbReference type="InterPro" id="IPR044751">
    <property type="entry name" value="Ion_transp-like_CBS"/>
</dbReference>
<dbReference type="OrthoDB" id="5353557at2759"/>
<dbReference type="InterPro" id="IPR002550">
    <property type="entry name" value="CNNM"/>
</dbReference>
<feature type="transmembrane region" description="Helical" evidence="8">
    <location>
        <begin position="6"/>
        <end position="34"/>
    </location>
</feature>
<protein>
    <submittedName>
        <fullName evidence="10">Ancient conserved domain protein 2</fullName>
    </submittedName>
</protein>
<dbReference type="CDD" id="cd04590">
    <property type="entry name" value="CBS_pair_CorC_HlyC_assoc"/>
    <property type="match status" value="1"/>
</dbReference>
<dbReference type="InterPro" id="IPR045095">
    <property type="entry name" value="ACDP"/>
</dbReference>
<dbReference type="Gene3D" id="3.10.580.10">
    <property type="entry name" value="CBS-domain"/>
    <property type="match status" value="1"/>
</dbReference>
<evidence type="ECO:0000256" key="7">
    <source>
        <dbReference type="SAM" id="MobiDB-lite"/>
    </source>
</evidence>
<dbReference type="Proteomes" id="UP000007797">
    <property type="component" value="Unassembled WGS sequence"/>
</dbReference>
<dbReference type="Pfam" id="PF01595">
    <property type="entry name" value="CNNM"/>
    <property type="match status" value="1"/>
</dbReference>
<dbReference type="GO" id="GO:0022857">
    <property type="term" value="F:transmembrane transporter activity"/>
    <property type="evidence" value="ECO:0007669"/>
    <property type="project" value="TreeGrafter"/>
</dbReference>
<dbReference type="PANTHER" id="PTHR12064">
    <property type="entry name" value="METAL TRANSPORTER CNNM"/>
    <property type="match status" value="1"/>
</dbReference>
<comment type="subcellular location">
    <subcellularLocation>
        <location evidence="1">Membrane</location>
        <topology evidence="1">Multi-pass membrane protein</topology>
    </subcellularLocation>
</comment>
<feature type="compositionally biased region" description="Low complexity" evidence="7">
    <location>
        <begin position="556"/>
        <end position="607"/>
    </location>
</feature>
<dbReference type="GO" id="GO:0010960">
    <property type="term" value="P:magnesium ion homeostasis"/>
    <property type="evidence" value="ECO:0007669"/>
    <property type="project" value="InterPro"/>
</dbReference>
<evidence type="ECO:0000313" key="11">
    <source>
        <dbReference type="Proteomes" id="UP000007797"/>
    </source>
</evidence>
<feature type="region of interest" description="Disordered" evidence="7">
    <location>
        <begin position="511"/>
        <end position="676"/>
    </location>
</feature>
<proteinExistence type="predicted"/>
<feature type="transmembrane region" description="Helical" evidence="8">
    <location>
        <begin position="95"/>
        <end position="112"/>
    </location>
</feature>
<organism evidence="10 11">
    <name type="scientific">Cavenderia fasciculata</name>
    <name type="common">Slime mold</name>
    <name type="synonym">Dictyostelium fasciculatum</name>
    <dbReference type="NCBI Taxonomy" id="261658"/>
    <lineage>
        <taxon>Eukaryota</taxon>
        <taxon>Amoebozoa</taxon>
        <taxon>Evosea</taxon>
        <taxon>Eumycetozoa</taxon>
        <taxon>Dictyostelia</taxon>
        <taxon>Acytosteliales</taxon>
        <taxon>Cavenderiaceae</taxon>
        <taxon>Cavenderia</taxon>
    </lineage>
</organism>
<accession>F4QD82</accession>
<keyword evidence="5 6" id="KW-0472">Membrane</keyword>
<dbReference type="SUPFAM" id="SSF54631">
    <property type="entry name" value="CBS-domain pair"/>
    <property type="match status" value="1"/>
</dbReference>
<dbReference type="STRING" id="1054147.F4QD82"/>
<reference evidence="11" key="1">
    <citation type="journal article" date="2011" name="Genome Res.">
        <title>Phylogeny-wide analysis of social amoeba genomes highlights ancient origins for complex intercellular communication.</title>
        <authorList>
            <person name="Heidel A.J."/>
            <person name="Lawal H.M."/>
            <person name="Felder M."/>
            <person name="Schilde C."/>
            <person name="Helps N.R."/>
            <person name="Tunggal B."/>
            <person name="Rivero F."/>
            <person name="John U."/>
            <person name="Schleicher M."/>
            <person name="Eichinger L."/>
            <person name="Platzer M."/>
            <person name="Noegel A.A."/>
            <person name="Schaap P."/>
            <person name="Gloeckner G."/>
        </authorList>
    </citation>
    <scope>NUCLEOTIDE SEQUENCE [LARGE SCALE GENOMIC DNA]</scope>
    <source>
        <strain evidence="11">SH3</strain>
    </source>
</reference>
<evidence type="ECO:0000256" key="3">
    <source>
        <dbReference type="ARBA" id="ARBA00022737"/>
    </source>
</evidence>
<evidence type="ECO:0000256" key="4">
    <source>
        <dbReference type="ARBA" id="ARBA00022989"/>
    </source>
</evidence>
<keyword evidence="11" id="KW-1185">Reference proteome</keyword>
<evidence type="ECO:0000256" key="1">
    <source>
        <dbReference type="ARBA" id="ARBA00004141"/>
    </source>
</evidence>
<dbReference type="AlphaFoldDB" id="F4QD82"/>
<feature type="compositionally biased region" description="Basic and acidic residues" evidence="7">
    <location>
        <begin position="511"/>
        <end position="520"/>
    </location>
</feature>
<feature type="transmembrane region" description="Helical" evidence="8">
    <location>
        <begin position="124"/>
        <end position="144"/>
    </location>
</feature>
<dbReference type="PANTHER" id="PTHR12064:SF94">
    <property type="entry name" value="UNEXTENDED PROTEIN"/>
    <property type="match status" value="1"/>
</dbReference>
<keyword evidence="3" id="KW-0677">Repeat</keyword>
<dbReference type="GeneID" id="14865914"/>
<evidence type="ECO:0000256" key="2">
    <source>
        <dbReference type="ARBA" id="ARBA00022692"/>
    </source>
</evidence>
<dbReference type="FunFam" id="3.10.580.10:FF:000006">
    <property type="entry name" value="DUF21 and CBS domain protein"/>
    <property type="match status" value="1"/>
</dbReference>
<sequence>MTDHNAGFYIFQWAGIIFLVSLSGLFAGLTLGLLSLDITGLEIVIASGTPLESKYARKIYPVRQRGNLLLCTLLLGNVGVNSLLSILMADMTSGFLGFIISTGIIVVAGEIIPQAACSRHALAVGAHTIWIVYLFMFLFFPFSFPISKALDFFLGSEMGTIYSRKELKKLLDIHSIHTQESGVSRSDVTLLTGVLDFSQKKVAQVMTPLDRVFMLDISTKLDYTTMTSILENGHSRMPVYEHERSNIIGCLYMRDLVLLNPEDSVPLKTMMGLYHRQLLKTWHDTSLDQMLSEFKTGKSHMAVVHRVNNEGDGDPFYENLGIICLEDVLEEILQDEILDESDHYHSNDKNRGGMDYRAINSFHGPRNSSKLSPQQIVAIYNFLSGSLPEFSSKLLSEAAFQKMLATKGTLVLDVDKPKKGDLFIYNRGVADEYFTIVLQGKLEIRSGSEGFVSEGGPFTTLGLNALKNDHFVPDFSARIISQTAQLVKISKVAYENAVKLTTDEYSSHVFNFRREPEPDRTATTYLLGGTKPIQGNTFSDGDTHSPTSSPYGGSLNSTTTKSPIPSSSISRPNNNNNNNNNNNTPSPPTTTTTSTTPTSISNNNLSNGPQQSFNVKENNHHQRSGSSNNNNNTSIASTTTTGILINNNDNTSSSQTDVSEDDDDEDNVKISILKNK</sequence>
<evidence type="ECO:0000259" key="9">
    <source>
        <dbReference type="PROSITE" id="PS51846"/>
    </source>
</evidence>
<keyword evidence="4 6" id="KW-1133">Transmembrane helix</keyword>
<keyword evidence="2 6" id="KW-0812">Transmembrane</keyword>
<dbReference type="RefSeq" id="XP_004366073.1">
    <property type="nucleotide sequence ID" value="XM_004366016.1"/>
</dbReference>
<dbReference type="InterPro" id="IPR046342">
    <property type="entry name" value="CBS_dom_sf"/>
</dbReference>
<evidence type="ECO:0000256" key="8">
    <source>
        <dbReference type="SAM" id="Phobius"/>
    </source>
</evidence>
<dbReference type="GO" id="GO:0005886">
    <property type="term" value="C:plasma membrane"/>
    <property type="evidence" value="ECO:0007669"/>
    <property type="project" value="TreeGrafter"/>
</dbReference>
<evidence type="ECO:0000256" key="5">
    <source>
        <dbReference type="ARBA" id="ARBA00023136"/>
    </source>
</evidence>
<dbReference type="PROSITE" id="PS51846">
    <property type="entry name" value="CNNM"/>
    <property type="match status" value="1"/>
</dbReference>
<dbReference type="Pfam" id="PF25562">
    <property type="entry name" value="CNBH_CNNM2_C"/>
    <property type="match status" value="1"/>
</dbReference>
<name>F4QD82_CACFS</name>
<feature type="compositionally biased region" description="Low complexity" evidence="7">
    <location>
        <begin position="624"/>
        <end position="657"/>
    </location>
</feature>
<evidence type="ECO:0000256" key="6">
    <source>
        <dbReference type="PROSITE-ProRule" id="PRU01193"/>
    </source>
</evidence>